<evidence type="ECO:0000256" key="2">
    <source>
        <dbReference type="ARBA" id="ARBA00010644"/>
    </source>
</evidence>
<dbReference type="SUPFAM" id="SSF102886">
    <property type="entry name" value="Coproporphyrinogen III oxidase"/>
    <property type="match status" value="1"/>
</dbReference>
<keyword evidence="8" id="KW-1185">Reference proteome</keyword>
<comment type="caution">
    <text evidence="7">The sequence shown here is derived from an EMBL/GenBank/DDBJ whole genome shotgun (WGS) entry which is preliminary data.</text>
</comment>
<dbReference type="InterPro" id="IPR001260">
    <property type="entry name" value="Coprogen_oxidase_aer"/>
</dbReference>
<dbReference type="InterPro" id="IPR036406">
    <property type="entry name" value="Coprogen_oxidase_aer_sf"/>
</dbReference>
<dbReference type="UniPathway" id="UPA00251">
    <property type="reaction ID" value="UER00322"/>
</dbReference>
<evidence type="ECO:0000256" key="1">
    <source>
        <dbReference type="ARBA" id="ARBA00005168"/>
    </source>
</evidence>
<evidence type="ECO:0000256" key="6">
    <source>
        <dbReference type="ARBA" id="ARBA00023244"/>
    </source>
</evidence>
<protein>
    <recommendedName>
        <fullName evidence="4">coproporphyrinogen oxidase</fullName>
        <ecNumber evidence="4">1.3.3.3</ecNumber>
    </recommendedName>
</protein>
<sequence>MFIRGVRPTGRTFSRAFSTAGKTKSKRQFGTIGAAVAVGVISYTAYQQGQRTMPVQCESKKEDADVASFSPAKEKIQSHPEMRQKMESLIRRKQKEIIAKMEEIDGKKFFLDEWTREDGNGGGITGVIEDGNVIEKGGCNISIVNGILPAAGVAKMKSNHESLKNASTNPDGSVPFWVCGLSLIMHPKNPMAPTVHLNYRYFETQNADGTPQAWWFGGGSDLTPYYVFEEDCKEFHQDLKDACDRSSKDYYPKFKKWCDEYFYNKHRNEARGIGGIFFDDLDDRNPLEIYQFVEDSFNAFLKSYPSILNRRINMPYTEKQREWQLIRRGRYVEFNLVHDRGTAFGLQTPGARIESILVSLPLYASWRYNHHPEEGSEEEKLIKTLKETKEWV</sequence>
<reference evidence="7" key="1">
    <citation type="journal article" date="2019" name="G3 (Bethesda)">
        <title>Genome Assemblies of Two Rare Opportunistic Yeast Pathogens: Diutina rugosa (syn. Candida rugosa) and Trichomonascus ciferrii (syn. Candida ciferrii).</title>
        <authorList>
            <person name="Mixao V."/>
            <person name="Saus E."/>
            <person name="Hansen A.P."/>
            <person name="Lass-Florl C."/>
            <person name="Gabaldon T."/>
        </authorList>
    </citation>
    <scope>NUCLEOTIDE SEQUENCE</scope>
    <source>
        <strain evidence="7">CBS 4856</strain>
    </source>
</reference>
<dbReference type="Proteomes" id="UP000761534">
    <property type="component" value="Unassembled WGS sequence"/>
</dbReference>
<dbReference type="Pfam" id="PF01218">
    <property type="entry name" value="Coprogen_oxidas"/>
    <property type="match status" value="1"/>
</dbReference>
<dbReference type="OrthoDB" id="15318at2759"/>
<organism evidence="7 8">
    <name type="scientific">Trichomonascus ciferrii</name>
    <dbReference type="NCBI Taxonomy" id="44093"/>
    <lineage>
        <taxon>Eukaryota</taxon>
        <taxon>Fungi</taxon>
        <taxon>Dikarya</taxon>
        <taxon>Ascomycota</taxon>
        <taxon>Saccharomycotina</taxon>
        <taxon>Dipodascomycetes</taxon>
        <taxon>Dipodascales</taxon>
        <taxon>Trichomonascaceae</taxon>
        <taxon>Trichomonascus</taxon>
        <taxon>Trichomonascus ciferrii complex</taxon>
    </lineage>
</organism>
<keyword evidence="6" id="KW-0627">Porphyrin biosynthesis</keyword>
<dbReference type="PRINTS" id="PR00073">
    <property type="entry name" value="COPRGNOXDASE"/>
</dbReference>
<dbReference type="EC" id="1.3.3.3" evidence="4"/>
<dbReference type="AlphaFoldDB" id="A0A642VCS4"/>
<dbReference type="PIRSF" id="PIRSF000166">
    <property type="entry name" value="Coproporphyri_ox"/>
    <property type="match status" value="1"/>
</dbReference>
<dbReference type="VEuPathDB" id="FungiDB:TRICI_001140"/>
<name>A0A642VCS4_9ASCO</name>
<dbReference type="PANTHER" id="PTHR10755:SF0">
    <property type="entry name" value="OXYGEN-DEPENDENT COPROPORPHYRINOGEN-III OXIDASE, MITOCHONDRIAL"/>
    <property type="match status" value="1"/>
</dbReference>
<accession>A0A642VCS4</accession>
<comment type="pathway">
    <text evidence="1">Porphyrin-containing compound metabolism; protoporphyrin-IX biosynthesis; protoporphyrinogen-IX from coproporphyrinogen-III (O2 route): step 1/1.</text>
</comment>
<dbReference type="EMBL" id="SWFS01000087">
    <property type="protein sequence ID" value="KAA8916714.1"/>
    <property type="molecule type" value="Genomic_DNA"/>
</dbReference>
<proteinExistence type="inferred from homology"/>
<evidence type="ECO:0000256" key="4">
    <source>
        <dbReference type="ARBA" id="ARBA00012869"/>
    </source>
</evidence>
<dbReference type="Gene3D" id="3.40.1500.10">
    <property type="entry name" value="Coproporphyrinogen III oxidase, aerobic"/>
    <property type="match status" value="1"/>
</dbReference>
<comment type="subunit">
    <text evidence="3">Homodimer.</text>
</comment>
<evidence type="ECO:0000256" key="5">
    <source>
        <dbReference type="ARBA" id="ARBA00023002"/>
    </source>
</evidence>
<evidence type="ECO:0000313" key="8">
    <source>
        <dbReference type="Proteomes" id="UP000761534"/>
    </source>
</evidence>
<comment type="similarity">
    <text evidence="2">Belongs to the aerobic coproporphyrinogen-III oxidase family.</text>
</comment>
<gene>
    <name evidence="7" type="ORF">TRICI_001140</name>
</gene>
<dbReference type="PANTHER" id="PTHR10755">
    <property type="entry name" value="COPROPORPHYRINOGEN III OXIDASE, MITOCHONDRIAL"/>
    <property type="match status" value="1"/>
</dbReference>
<dbReference type="NCBIfam" id="NF003727">
    <property type="entry name" value="PRK05330.1"/>
    <property type="match status" value="1"/>
</dbReference>
<evidence type="ECO:0000256" key="3">
    <source>
        <dbReference type="ARBA" id="ARBA00011738"/>
    </source>
</evidence>
<dbReference type="GO" id="GO:0005737">
    <property type="term" value="C:cytoplasm"/>
    <property type="evidence" value="ECO:0007669"/>
    <property type="project" value="TreeGrafter"/>
</dbReference>
<evidence type="ECO:0000313" key="7">
    <source>
        <dbReference type="EMBL" id="KAA8916714.1"/>
    </source>
</evidence>
<dbReference type="GO" id="GO:0006782">
    <property type="term" value="P:protoporphyrinogen IX biosynthetic process"/>
    <property type="evidence" value="ECO:0007669"/>
    <property type="project" value="UniProtKB-UniPathway"/>
</dbReference>
<dbReference type="GO" id="GO:0004109">
    <property type="term" value="F:coproporphyrinogen oxidase activity"/>
    <property type="evidence" value="ECO:0007669"/>
    <property type="project" value="UniProtKB-EC"/>
</dbReference>
<keyword evidence="5" id="KW-0560">Oxidoreductase</keyword>